<dbReference type="Proteomes" id="UP000725002">
    <property type="component" value="Unassembled WGS sequence"/>
</dbReference>
<dbReference type="AlphaFoldDB" id="A0A940DT95"/>
<name>A0A940DT95_9BACT</name>
<comment type="caution">
    <text evidence="1">The sequence shown here is derived from an EMBL/GenBank/DDBJ whole genome shotgun (WGS) entry which is preliminary data.</text>
</comment>
<gene>
    <name evidence="1" type="ORF">IAB75_09010</name>
</gene>
<evidence type="ECO:0000313" key="2">
    <source>
        <dbReference type="Proteomes" id="UP000725002"/>
    </source>
</evidence>
<dbReference type="InterPro" id="IPR018534">
    <property type="entry name" value="Tet_reg_excision_RteC"/>
</dbReference>
<organism evidence="1 2">
    <name type="scientific">Candidatus Cryptobacteroides avicola</name>
    <dbReference type="NCBI Taxonomy" id="2840757"/>
    <lineage>
        <taxon>Bacteria</taxon>
        <taxon>Pseudomonadati</taxon>
        <taxon>Bacteroidota</taxon>
        <taxon>Bacteroidia</taxon>
        <taxon>Bacteroidales</taxon>
        <taxon>Candidatus Cryptobacteroides</taxon>
    </lineage>
</organism>
<accession>A0A940DT95</accession>
<sequence length="190" mass="21738">MANFQNCRLLDTAMQCISLDREETDPVLEEYRQMLHDILYGEYDHLEAERILRENIFIFREAAAIEKEPEQARLYRFACHLTEIVLQQNRKRESAPALFSGKRPSAATPSLVWSGTKAELYELIVALYGSGVVSDVSGQQLSFARFVDVICMIFNVDGGSPMDIKRSILSRKTRLTAFIDRLKNILETTK</sequence>
<evidence type="ECO:0000313" key="1">
    <source>
        <dbReference type="EMBL" id="MBO8484235.1"/>
    </source>
</evidence>
<protein>
    <submittedName>
        <fullName evidence="1">RteC domain-containing protein</fullName>
    </submittedName>
</protein>
<reference evidence="1" key="1">
    <citation type="submission" date="2020-10" db="EMBL/GenBank/DDBJ databases">
        <authorList>
            <person name="Gilroy R."/>
        </authorList>
    </citation>
    <scope>NUCLEOTIDE SEQUENCE</scope>
    <source>
        <strain evidence="1">G3-8215</strain>
    </source>
</reference>
<reference evidence="1" key="2">
    <citation type="journal article" date="2021" name="PeerJ">
        <title>Extensive microbial diversity within the chicken gut microbiome revealed by metagenomics and culture.</title>
        <authorList>
            <person name="Gilroy R."/>
            <person name="Ravi A."/>
            <person name="Getino M."/>
            <person name="Pursley I."/>
            <person name="Horton D.L."/>
            <person name="Alikhan N.F."/>
            <person name="Baker D."/>
            <person name="Gharbi K."/>
            <person name="Hall N."/>
            <person name="Watson M."/>
            <person name="Adriaenssens E.M."/>
            <person name="Foster-Nyarko E."/>
            <person name="Jarju S."/>
            <person name="Secka A."/>
            <person name="Antonio M."/>
            <person name="Oren A."/>
            <person name="Chaudhuri R.R."/>
            <person name="La Ragione R."/>
            <person name="Hildebrand F."/>
            <person name="Pallen M.J."/>
        </authorList>
    </citation>
    <scope>NUCLEOTIDE SEQUENCE</scope>
    <source>
        <strain evidence="1">G3-8215</strain>
    </source>
</reference>
<proteinExistence type="predicted"/>
<dbReference type="Pfam" id="PF09357">
    <property type="entry name" value="RteC"/>
    <property type="match status" value="1"/>
</dbReference>
<dbReference type="EMBL" id="JADILV010000061">
    <property type="protein sequence ID" value="MBO8484235.1"/>
    <property type="molecule type" value="Genomic_DNA"/>
</dbReference>